<organism evidence="1">
    <name type="scientific">marine sediment metagenome</name>
    <dbReference type="NCBI Taxonomy" id="412755"/>
    <lineage>
        <taxon>unclassified sequences</taxon>
        <taxon>metagenomes</taxon>
        <taxon>ecological metagenomes</taxon>
    </lineage>
</organism>
<dbReference type="EMBL" id="LAZR01036660">
    <property type="protein sequence ID" value="KKL24265.1"/>
    <property type="molecule type" value="Genomic_DNA"/>
</dbReference>
<gene>
    <name evidence="1" type="ORF">LCGC14_2417030</name>
</gene>
<accession>A0A0F9BQW1</accession>
<reference evidence="1" key="1">
    <citation type="journal article" date="2015" name="Nature">
        <title>Complex archaea that bridge the gap between prokaryotes and eukaryotes.</title>
        <authorList>
            <person name="Spang A."/>
            <person name="Saw J.H."/>
            <person name="Jorgensen S.L."/>
            <person name="Zaremba-Niedzwiedzka K."/>
            <person name="Martijn J."/>
            <person name="Lind A.E."/>
            <person name="van Eijk R."/>
            <person name="Schleper C."/>
            <person name="Guy L."/>
            <person name="Ettema T.J."/>
        </authorList>
    </citation>
    <scope>NUCLEOTIDE SEQUENCE</scope>
</reference>
<dbReference type="AlphaFoldDB" id="A0A0F9BQW1"/>
<protein>
    <submittedName>
        <fullName evidence="1">Uncharacterized protein</fullName>
    </submittedName>
</protein>
<sequence length="58" mass="6632">GLECASKCKVFELDDWYTDDKKTLARENRALKAAIKELKIQGEIITLESYLREGINLS</sequence>
<proteinExistence type="predicted"/>
<evidence type="ECO:0000313" key="1">
    <source>
        <dbReference type="EMBL" id="KKL24265.1"/>
    </source>
</evidence>
<feature type="non-terminal residue" evidence="1">
    <location>
        <position position="1"/>
    </location>
</feature>
<comment type="caution">
    <text evidence="1">The sequence shown here is derived from an EMBL/GenBank/DDBJ whole genome shotgun (WGS) entry which is preliminary data.</text>
</comment>
<name>A0A0F9BQW1_9ZZZZ</name>